<keyword evidence="2" id="KW-1185">Reference proteome</keyword>
<dbReference type="Proteomes" id="UP001364695">
    <property type="component" value="Unassembled WGS sequence"/>
</dbReference>
<proteinExistence type="predicted"/>
<name>A0ACC6NYE3_9BURK</name>
<accession>A0ACC6NYE3</accession>
<sequence length="194" mass="20185">MMTLSATDGLALLAQTLTLSLLAVGGGVSVLPDLHRSLVLQQAWLSPEQFSASVALAQVAPGPNVLFVALMGGQIGVNAGWGWLAPLAGLALMVALVLPSSLLTLGATRWARRHQHHRGVRAFRLGLGPLVVGLLLASAWLLAAPMLLEPNLPAGRTAATWALVAVSIAVLWKTRIHLLWMLAAGALAGALGWV</sequence>
<protein>
    <submittedName>
        <fullName evidence="1">Chromate transporter</fullName>
    </submittedName>
</protein>
<dbReference type="EMBL" id="JAWDIE010000001">
    <property type="protein sequence ID" value="MEJ7136991.1"/>
    <property type="molecule type" value="Genomic_DNA"/>
</dbReference>
<evidence type="ECO:0000313" key="2">
    <source>
        <dbReference type="Proteomes" id="UP001364695"/>
    </source>
</evidence>
<reference evidence="1" key="1">
    <citation type="submission" date="2023-10" db="EMBL/GenBank/DDBJ databases">
        <title>Amphibacter perezi, gen. nov., sp. nov. a novel taxa of the family Comamonadaceae, class Betaproteobacteria isolated from the skin microbiota of Pelophylax perezi from different populations.</title>
        <authorList>
            <person name="Costa S."/>
            <person name="Proenca D.N."/>
            <person name="Lopes I."/>
            <person name="Morais P.V."/>
        </authorList>
    </citation>
    <scope>NUCLEOTIDE SEQUENCE</scope>
    <source>
        <strain evidence="1">SL12-8</strain>
    </source>
</reference>
<evidence type="ECO:0000313" key="1">
    <source>
        <dbReference type="EMBL" id="MEJ7136991.1"/>
    </source>
</evidence>
<gene>
    <name evidence="1" type="ORF">RV045_00910</name>
</gene>
<comment type="caution">
    <text evidence="1">The sequence shown here is derived from an EMBL/GenBank/DDBJ whole genome shotgun (WGS) entry which is preliminary data.</text>
</comment>
<organism evidence="1 2">
    <name type="scientific">Amphibiibacter pelophylacis</name>
    <dbReference type="NCBI Taxonomy" id="1799477"/>
    <lineage>
        <taxon>Bacteria</taxon>
        <taxon>Pseudomonadati</taxon>
        <taxon>Pseudomonadota</taxon>
        <taxon>Betaproteobacteria</taxon>
        <taxon>Burkholderiales</taxon>
        <taxon>Sphaerotilaceae</taxon>
        <taxon>Amphibiibacter</taxon>
    </lineage>
</organism>